<evidence type="ECO:0000313" key="15">
    <source>
        <dbReference type="EMBL" id="KAJ1349787.1"/>
    </source>
</evidence>
<dbReference type="AlphaFoldDB" id="A0AAD5M029"/>
<comment type="cofactor">
    <cofactor evidence="4">
        <name>Fe(2+)</name>
        <dbReference type="ChEBI" id="CHEBI:29033"/>
    </cofactor>
</comment>
<evidence type="ECO:0000256" key="10">
    <source>
        <dbReference type="ARBA" id="ARBA00023004"/>
    </source>
</evidence>
<dbReference type="GO" id="GO:0004750">
    <property type="term" value="F:D-ribulose-phosphate 3-epimerase activity"/>
    <property type="evidence" value="ECO:0007669"/>
    <property type="project" value="UniProtKB-EC"/>
</dbReference>
<keyword evidence="16" id="KW-1185">Reference proteome</keyword>
<keyword evidence="9" id="KW-0862">Zinc</keyword>
<evidence type="ECO:0000256" key="12">
    <source>
        <dbReference type="ARBA" id="ARBA00023235"/>
    </source>
</evidence>
<dbReference type="Gene3D" id="3.20.20.70">
    <property type="entry name" value="Aldolase class I"/>
    <property type="match status" value="1"/>
</dbReference>
<organism evidence="15 16">
    <name type="scientific">Parelaphostrongylus tenuis</name>
    <name type="common">Meningeal worm</name>
    <dbReference type="NCBI Taxonomy" id="148309"/>
    <lineage>
        <taxon>Eukaryota</taxon>
        <taxon>Metazoa</taxon>
        <taxon>Ecdysozoa</taxon>
        <taxon>Nematoda</taxon>
        <taxon>Chromadorea</taxon>
        <taxon>Rhabditida</taxon>
        <taxon>Rhabditina</taxon>
        <taxon>Rhabditomorpha</taxon>
        <taxon>Strongyloidea</taxon>
        <taxon>Metastrongylidae</taxon>
        <taxon>Parelaphostrongylus</taxon>
    </lineage>
</organism>
<comment type="caution">
    <text evidence="15">The sequence shown here is derived from an EMBL/GenBank/DDBJ whole genome shotgun (WGS) entry which is preliminary data.</text>
</comment>
<evidence type="ECO:0000256" key="9">
    <source>
        <dbReference type="ARBA" id="ARBA00022833"/>
    </source>
</evidence>
<dbReference type="GO" id="GO:0005975">
    <property type="term" value="P:carbohydrate metabolic process"/>
    <property type="evidence" value="ECO:0007669"/>
    <property type="project" value="InterPro"/>
</dbReference>
<comment type="function">
    <text evidence="14">Catalyzes the reversible epimerization of D-ribulose 5-phosphate to D-xylulose 5-phosphate.</text>
</comment>
<protein>
    <recommendedName>
        <fullName evidence="7">ribulose-phosphate 3-epimerase</fullName>
        <ecNumber evidence="7">5.1.3.1</ecNumber>
    </recommendedName>
</protein>
<dbReference type="PANTHER" id="PTHR11749">
    <property type="entry name" value="RIBULOSE-5-PHOSPHATE-3-EPIMERASE"/>
    <property type="match status" value="1"/>
</dbReference>
<keyword evidence="12" id="KW-0413">Isomerase</keyword>
<dbReference type="GO" id="GO:1901135">
    <property type="term" value="P:carbohydrate derivative metabolic process"/>
    <property type="evidence" value="ECO:0007669"/>
    <property type="project" value="UniProtKB-ARBA"/>
</dbReference>
<dbReference type="Pfam" id="PF00834">
    <property type="entry name" value="Ribul_P_3_epim"/>
    <property type="match status" value="1"/>
</dbReference>
<evidence type="ECO:0000256" key="6">
    <source>
        <dbReference type="ARBA" id="ARBA00011738"/>
    </source>
</evidence>
<accession>A0AAD5M029</accession>
<proteinExistence type="inferred from homology"/>
<dbReference type="Proteomes" id="UP001196413">
    <property type="component" value="Unassembled WGS sequence"/>
</dbReference>
<dbReference type="EMBL" id="JAHQIW010000745">
    <property type="protein sequence ID" value="KAJ1349787.1"/>
    <property type="molecule type" value="Genomic_DNA"/>
</dbReference>
<comment type="catalytic activity">
    <reaction evidence="1">
        <text>D-ribulose 5-phosphate = D-xylulose 5-phosphate</text>
        <dbReference type="Rhea" id="RHEA:13677"/>
        <dbReference type="ChEBI" id="CHEBI:57737"/>
        <dbReference type="ChEBI" id="CHEBI:58121"/>
        <dbReference type="EC" id="5.1.3.1"/>
    </reaction>
</comment>
<comment type="subunit">
    <text evidence="6">Homodimer.</text>
</comment>
<dbReference type="EC" id="5.1.3.1" evidence="7"/>
<comment type="similarity">
    <text evidence="5">Belongs to the ribulose-phosphate 3-epimerase family.</text>
</comment>
<dbReference type="GO" id="GO:0006091">
    <property type="term" value="P:generation of precursor metabolites and energy"/>
    <property type="evidence" value="ECO:0007669"/>
    <property type="project" value="UniProtKB-ARBA"/>
</dbReference>
<evidence type="ECO:0000256" key="7">
    <source>
        <dbReference type="ARBA" id="ARBA00013188"/>
    </source>
</evidence>
<keyword evidence="10" id="KW-0408">Iron</keyword>
<evidence type="ECO:0000256" key="14">
    <source>
        <dbReference type="ARBA" id="ARBA00057323"/>
    </source>
</evidence>
<keyword evidence="11" id="KW-0464">Manganese</keyword>
<dbReference type="InterPro" id="IPR013785">
    <property type="entry name" value="Aldolase_TIM"/>
</dbReference>
<name>A0AAD5M029_PARTN</name>
<keyword evidence="8" id="KW-0479">Metal-binding</keyword>
<dbReference type="GO" id="GO:0046496">
    <property type="term" value="P:nicotinamide nucleotide metabolic process"/>
    <property type="evidence" value="ECO:0007669"/>
    <property type="project" value="UniProtKB-ARBA"/>
</dbReference>
<evidence type="ECO:0000256" key="4">
    <source>
        <dbReference type="ARBA" id="ARBA00001954"/>
    </source>
</evidence>
<evidence type="ECO:0000256" key="3">
    <source>
        <dbReference type="ARBA" id="ARBA00001947"/>
    </source>
</evidence>
<comment type="cofactor">
    <cofactor evidence="2">
        <name>Mn(2+)</name>
        <dbReference type="ChEBI" id="CHEBI:29035"/>
    </cofactor>
</comment>
<evidence type="ECO:0000256" key="8">
    <source>
        <dbReference type="ARBA" id="ARBA00022723"/>
    </source>
</evidence>
<comment type="cofactor">
    <cofactor evidence="3">
        <name>Zn(2+)</name>
        <dbReference type="ChEBI" id="CHEBI:29105"/>
    </cofactor>
</comment>
<dbReference type="SUPFAM" id="SSF51366">
    <property type="entry name" value="Ribulose-phoshate binding barrel"/>
    <property type="match status" value="1"/>
</dbReference>
<gene>
    <name evidence="15" type="ORF">KIN20_005438</name>
</gene>
<dbReference type="FunFam" id="3.20.20.70:FF:000191">
    <property type="entry name" value="ribulose-phosphate 3-epimerase isoform X2"/>
    <property type="match status" value="1"/>
</dbReference>
<evidence type="ECO:0000256" key="11">
    <source>
        <dbReference type="ARBA" id="ARBA00023211"/>
    </source>
</evidence>
<keyword evidence="13" id="KW-0119">Carbohydrate metabolism</keyword>
<evidence type="ECO:0000256" key="2">
    <source>
        <dbReference type="ARBA" id="ARBA00001936"/>
    </source>
</evidence>
<reference evidence="15" key="1">
    <citation type="submission" date="2021-06" db="EMBL/GenBank/DDBJ databases">
        <title>Parelaphostrongylus tenuis whole genome reference sequence.</title>
        <authorList>
            <person name="Garwood T.J."/>
            <person name="Larsen P.A."/>
            <person name="Fountain-Jones N.M."/>
            <person name="Garbe J.R."/>
            <person name="Macchietto M.G."/>
            <person name="Kania S.A."/>
            <person name="Gerhold R.W."/>
            <person name="Richards J.E."/>
            <person name="Wolf T.M."/>
        </authorList>
    </citation>
    <scope>NUCLEOTIDE SEQUENCE</scope>
    <source>
        <strain evidence="15">MNPRO001-30</strain>
        <tissue evidence="15">Meninges</tissue>
    </source>
</reference>
<dbReference type="GO" id="GO:0006163">
    <property type="term" value="P:purine nucleotide metabolic process"/>
    <property type="evidence" value="ECO:0007669"/>
    <property type="project" value="UniProtKB-ARBA"/>
</dbReference>
<evidence type="ECO:0000313" key="16">
    <source>
        <dbReference type="Proteomes" id="UP001196413"/>
    </source>
</evidence>
<dbReference type="InterPro" id="IPR000056">
    <property type="entry name" value="Ribul_P_3_epim-like"/>
</dbReference>
<evidence type="ECO:0000256" key="13">
    <source>
        <dbReference type="ARBA" id="ARBA00023277"/>
    </source>
</evidence>
<evidence type="ECO:0000256" key="5">
    <source>
        <dbReference type="ARBA" id="ARBA00009541"/>
    </source>
</evidence>
<sequence>MKVGLAIKPKTSVDKVLQFADKIDMALIMTVEPGFGGQKFMVDMMDKVRTLRKAYAGLNIQVDGGISPQNIQVPAEAGANVIVSGTGVIKAPCPKSAIIQMREALQTAINRAHTVV</sequence>
<dbReference type="InterPro" id="IPR011060">
    <property type="entry name" value="RibuloseP-bd_barrel"/>
</dbReference>
<dbReference type="GO" id="GO:0046872">
    <property type="term" value="F:metal ion binding"/>
    <property type="evidence" value="ECO:0007669"/>
    <property type="project" value="UniProtKB-KW"/>
</dbReference>
<evidence type="ECO:0000256" key="1">
    <source>
        <dbReference type="ARBA" id="ARBA00001782"/>
    </source>
</evidence>
<dbReference type="PROSITE" id="PS01086">
    <property type="entry name" value="RIBUL_P_3_EPIMER_2"/>
    <property type="match status" value="1"/>
</dbReference>